<dbReference type="InterPro" id="IPR041711">
    <property type="entry name" value="Met-tRNA-FMT_N"/>
</dbReference>
<protein>
    <recommendedName>
        <fullName evidence="4 8">Methionyl-tRNA formyltransferase</fullName>
        <ecNumber evidence="3 8">2.1.2.9</ecNumber>
    </recommendedName>
</protein>
<dbReference type="InterPro" id="IPR002376">
    <property type="entry name" value="Formyl_transf_N"/>
</dbReference>
<name>A0A1E5G710_9FIRM</name>
<dbReference type="Gene3D" id="3.10.25.10">
    <property type="entry name" value="Formyl transferase, C-terminal domain"/>
    <property type="match status" value="1"/>
</dbReference>
<evidence type="ECO:0000259" key="10">
    <source>
        <dbReference type="Pfam" id="PF02911"/>
    </source>
</evidence>
<evidence type="ECO:0000256" key="2">
    <source>
        <dbReference type="ARBA" id="ARBA00010699"/>
    </source>
</evidence>
<dbReference type="Proteomes" id="UP000094296">
    <property type="component" value="Unassembled WGS sequence"/>
</dbReference>
<keyword evidence="5 8" id="KW-0808">Transferase</keyword>
<comment type="function">
    <text evidence="1 8">Attaches a formyl group to the free amino group of methionyl-tRNA(fMet). The formyl group appears to play a dual role in the initiator identity of N-formylmethionyl-tRNA by promoting its recognition by IF2 and preventing the misappropriation of this tRNA by the elongation apparatus.</text>
</comment>
<dbReference type="SUPFAM" id="SSF50486">
    <property type="entry name" value="FMT C-terminal domain-like"/>
    <property type="match status" value="1"/>
</dbReference>
<evidence type="ECO:0000256" key="7">
    <source>
        <dbReference type="ARBA" id="ARBA00048558"/>
    </source>
</evidence>
<evidence type="ECO:0000256" key="8">
    <source>
        <dbReference type="HAMAP-Rule" id="MF_00182"/>
    </source>
</evidence>
<dbReference type="PANTHER" id="PTHR11138:SF5">
    <property type="entry name" value="METHIONYL-TRNA FORMYLTRANSFERASE, MITOCHONDRIAL"/>
    <property type="match status" value="1"/>
</dbReference>
<dbReference type="InterPro" id="IPR044135">
    <property type="entry name" value="Met-tRNA-FMT_C"/>
</dbReference>
<feature type="domain" description="Formyl transferase C-terminal" evidence="10">
    <location>
        <begin position="203"/>
        <end position="301"/>
    </location>
</feature>
<reference evidence="11 12" key="1">
    <citation type="submission" date="2016-09" db="EMBL/GenBank/DDBJ databases">
        <title>Draft genome sequence for the type strain of Desulfuribacillus alkaliarsenatis AHT28, an obligately anaerobic, sulfidogenic bacterium isolated from Russian soda lake sediments.</title>
        <authorList>
            <person name="Abin C.A."/>
            <person name="Hollibaugh J.T."/>
        </authorList>
    </citation>
    <scope>NUCLEOTIDE SEQUENCE [LARGE SCALE GENOMIC DNA]</scope>
    <source>
        <strain evidence="11 12">AHT28</strain>
    </source>
</reference>
<evidence type="ECO:0000313" key="12">
    <source>
        <dbReference type="Proteomes" id="UP000094296"/>
    </source>
</evidence>
<dbReference type="HAMAP" id="MF_00182">
    <property type="entry name" value="Formyl_trans"/>
    <property type="match status" value="1"/>
</dbReference>
<dbReference type="FunFam" id="3.40.50.170:FF:000004">
    <property type="entry name" value="Methionyl-tRNA formyltransferase"/>
    <property type="match status" value="1"/>
</dbReference>
<feature type="domain" description="Formyl transferase N-terminal" evidence="9">
    <location>
        <begin position="1"/>
        <end position="180"/>
    </location>
</feature>
<comment type="catalytic activity">
    <reaction evidence="7 8">
        <text>L-methionyl-tRNA(fMet) + (6R)-10-formyltetrahydrofolate = N-formyl-L-methionyl-tRNA(fMet) + (6S)-5,6,7,8-tetrahydrofolate + H(+)</text>
        <dbReference type="Rhea" id="RHEA:24380"/>
        <dbReference type="Rhea" id="RHEA-COMP:9952"/>
        <dbReference type="Rhea" id="RHEA-COMP:9953"/>
        <dbReference type="ChEBI" id="CHEBI:15378"/>
        <dbReference type="ChEBI" id="CHEBI:57453"/>
        <dbReference type="ChEBI" id="CHEBI:78530"/>
        <dbReference type="ChEBI" id="CHEBI:78844"/>
        <dbReference type="ChEBI" id="CHEBI:195366"/>
        <dbReference type="EC" id="2.1.2.9"/>
    </reaction>
</comment>
<accession>A0A1E5G710</accession>
<dbReference type="InterPro" id="IPR011034">
    <property type="entry name" value="Formyl_transferase-like_C_sf"/>
</dbReference>
<feature type="binding site" evidence="8">
    <location>
        <begin position="109"/>
        <end position="112"/>
    </location>
    <ligand>
        <name>(6S)-5,6,7,8-tetrahydrofolate</name>
        <dbReference type="ChEBI" id="CHEBI:57453"/>
    </ligand>
</feature>
<evidence type="ECO:0000256" key="5">
    <source>
        <dbReference type="ARBA" id="ARBA00022679"/>
    </source>
</evidence>
<comment type="similarity">
    <text evidence="2 8">Belongs to the Fmt family.</text>
</comment>
<evidence type="ECO:0000259" key="9">
    <source>
        <dbReference type="Pfam" id="PF00551"/>
    </source>
</evidence>
<dbReference type="AlphaFoldDB" id="A0A1E5G710"/>
<dbReference type="GO" id="GO:0005829">
    <property type="term" value="C:cytosol"/>
    <property type="evidence" value="ECO:0007669"/>
    <property type="project" value="TreeGrafter"/>
</dbReference>
<dbReference type="RefSeq" id="WP_069642026.1">
    <property type="nucleotide sequence ID" value="NZ_MIJE01000001.1"/>
</dbReference>
<dbReference type="InterPro" id="IPR037022">
    <property type="entry name" value="Formyl_trans_C_sf"/>
</dbReference>
<dbReference type="PROSITE" id="PS00373">
    <property type="entry name" value="GART"/>
    <property type="match status" value="1"/>
</dbReference>
<evidence type="ECO:0000256" key="6">
    <source>
        <dbReference type="ARBA" id="ARBA00022917"/>
    </source>
</evidence>
<proteinExistence type="inferred from homology"/>
<keyword evidence="6 8" id="KW-0648">Protein biosynthesis</keyword>
<dbReference type="FunFam" id="3.40.50.12230:FF:000001">
    <property type="entry name" value="Methionyl-tRNA formyltransferase"/>
    <property type="match status" value="1"/>
</dbReference>
<dbReference type="GO" id="GO:0004479">
    <property type="term" value="F:methionyl-tRNA formyltransferase activity"/>
    <property type="evidence" value="ECO:0007669"/>
    <property type="project" value="UniProtKB-UniRule"/>
</dbReference>
<keyword evidence="12" id="KW-1185">Reference proteome</keyword>
<dbReference type="SUPFAM" id="SSF53328">
    <property type="entry name" value="Formyltransferase"/>
    <property type="match status" value="1"/>
</dbReference>
<comment type="caution">
    <text evidence="11">The sequence shown here is derived from an EMBL/GenBank/DDBJ whole genome shotgun (WGS) entry which is preliminary data.</text>
</comment>
<dbReference type="NCBIfam" id="TIGR00460">
    <property type="entry name" value="fmt"/>
    <property type="match status" value="1"/>
</dbReference>
<evidence type="ECO:0000256" key="4">
    <source>
        <dbReference type="ARBA" id="ARBA00016014"/>
    </source>
</evidence>
<dbReference type="InterPro" id="IPR005794">
    <property type="entry name" value="Fmt"/>
</dbReference>
<gene>
    <name evidence="8" type="primary">fmt</name>
    <name evidence="11" type="ORF">BHF68_02395</name>
</gene>
<dbReference type="EMBL" id="MIJE01000001">
    <property type="protein sequence ID" value="OEF98534.1"/>
    <property type="molecule type" value="Genomic_DNA"/>
</dbReference>
<dbReference type="Pfam" id="PF00551">
    <property type="entry name" value="Formyl_trans_N"/>
    <property type="match status" value="1"/>
</dbReference>
<dbReference type="InterPro" id="IPR001555">
    <property type="entry name" value="GART_AS"/>
</dbReference>
<dbReference type="InterPro" id="IPR005793">
    <property type="entry name" value="Formyl_trans_C"/>
</dbReference>
<dbReference type="OrthoDB" id="9802815at2"/>
<sequence>MRILFMGTPDFAVPCLEALIEHNYNVIGVVTQPDRPKGRKQVLTPPPVKVVAEKYNLPVFQPEKISNNDETDKFKDMQIDLVITAAFGQLLSKEFLAIPRLGCINVHASLLPKYRGGAPIHWAVINGETETGVTIMYMVEKLDAGPMISQKTVQIADTDTTGIVYDKVTKAGATLLIETLPELINGRCSPVEQDHRQATFAYNIRREDEIIDWRRPAKEIYNQVRGLAPWPGAYTTLEGQIIKVWSSEEFNDNINNSYDRVGTVVKVVKEGPIISTGNGLLLIKEIQPAGKKLMPATNYVNNGKLLQGTSLGT</sequence>
<dbReference type="EC" id="2.1.2.9" evidence="3 8"/>
<dbReference type="CDD" id="cd08646">
    <property type="entry name" value="FMT_core_Met-tRNA-FMT_N"/>
    <property type="match status" value="1"/>
</dbReference>
<dbReference type="PANTHER" id="PTHR11138">
    <property type="entry name" value="METHIONYL-TRNA FORMYLTRANSFERASE"/>
    <property type="match status" value="1"/>
</dbReference>
<dbReference type="InterPro" id="IPR036477">
    <property type="entry name" value="Formyl_transf_N_sf"/>
</dbReference>
<dbReference type="STRING" id="766136.BHF68_02395"/>
<evidence type="ECO:0000256" key="3">
    <source>
        <dbReference type="ARBA" id="ARBA00012261"/>
    </source>
</evidence>
<dbReference type="Gene3D" id="3.40.50.170">
    <property type="entry name" value="Formyl transferase, N-terminal domain"/>
    <property type="match status" value="1"/>
</dbReference>
<organism evidence="11 12">
    <name type="scientific">Desulfuribacillus alkaliarsenatis</name>
    <dbReference type="NCBI Taxonomy" id="766136"/>
    <lineage>
        <taxon>Bacteria</taxon>
        <taxon>Bacillati</taxon>
        <taxon>Bacillota</taxon>
        <taxon>Desulfuribacillia</taxon>
        <taxon>Desulfuribacillales</taxon>
        <taxon>Desulfuribacillaceae</taxon>
        <taxon>Desulfuribacillus</taxon>
    </lineage>
</organism>
<evidence type="ECO:0000256" key="1">
    <source>
        <dbReference type="ARBA" id="ARBA00002606"/>
    </source>
</evidence>
<dbReference type="Pfam" id="PF02911">
    <property type="entry name" value="Formyl_trans_C"/>
    <property type="match status" value="1"/>
</dbReference>
<dbReference type="CDD" id="cd08704">
    <property type="entry name" value="Met_tRNA_FMT_C"/>
    <property type="match status" value="1"/>
</dbReference>
<evidence type="ECO:0000313" key="11">
    <source>
        <dbReference type="EMBL" id="OEF98534.1"/>
    </source>
</evidence>